<dbReference type="PANTHER" id="PTHR43071">
    <property type="entry name" value="2-AMINO-4-HYDROXY-6-HYDROXYMETHYLDIHYDROPTERIDINE PYROPHOSPHOKINASE"/>
    <property type="match status" value="1"/>
</dbReference>
<reference evidence="14 15" key="1">
    <citation type="journal article" date="2011" name="Genome Biol. Evol.">
        <title>Reductive evolution of bacterial genome in insect gut environment.</title>
        <authorList>
            <person name="Nikoh N."/>
            <person name="Hosokawa T."/>
            <person name="Ohshima K."/>
            <person name="Hattori M."/>
            <person name="Fukatsu T."/>
        </authorList>
    </citation>
    <scope>NUCLEOTIDE SEQUENCE [LARGE SCALE GENOMIC DNA]</scope>
    <source>
        <strain evidence="14 15">Mpkobe</strain>
    </source>
</reference>
<dbReference type="GO" id="GO:0003848">
    <property type="term" value="F:2-amino-4-hydroxy-6-hydroxymethyldihydropteridine diphosphokinase activity"/>
    <property type="evidence" value="ECO:0007669"/>
    <property type="project" value="UniProtKB-EC"/>
</dbReference>
<dbReference type="OrthoDB" id="9808041at2"/>
<dbReference type="STRING" id="476281.ICMP_211"/>
<dbReference type="GO" id="GO:0046654">
    <property type="term" value="P:tetrahydrofolate biosynthetic process"/>
    <property type="evidence" value="ECO:0007669"/>
    <property type="project" value="UniProtKB-UniPathway"/>
</dbReference>
<keyword evidence="7 14" id="KW-0418">Kinase</keyword>
<evidence type="ECO:0000256" key="4">
    <source>
        <dbReference type="ARBA" id="ARBA00016218"/>
    </source>
</evidence>
<dbReference type="EMBL" id="AP010872">
    <property type="protein sequence ID" value="BAH83071.1"/>
    <property type="molecule type" value="Genomic_DNA"/>
</dbReference>
<keyword evidence="15" id="KW-1185">Reference proteome</keyword>
<proteinExistence type="inferred from homology"/>
<dbReference type="InterPro" id="IPR000550">
    <property type="entry name" value="Hppk"/>
</dbReference>
<dbReference type="SUPFAM" id="SSF55083">
    <property type="entry name" value="6-hydroxymethyl-7,8-dihydropterin pyrophosphokinase, HPPK"/>
    <property type="match status" value="1"/>
</dbReference>
<sequence>MTIAYIAIGSNLANPLLQVHIALNYIDKIPRTKRIATSDFYRTIPYGGHKQPDYLNAVIMLQTELSVEVLFNYIQQIELKQGRLRTKNKWQARNIDLDLLLFGNSTIHTKFLKIPHYDMHNRAFVLIPLIQLSPDLHLPDGRSIIFCMNNLDSTNIQYWNK</sequence>
<accession>C5WCL5</accession>
<dbReference type="NCBIfam" id="TIGR01498">
    <property type="entry name" value="folK"/>
    <property type="match status" value="1"/>
</dbReference>
<dbReference type="Pfam" id="PF01288">
    <property type="entry name" value="HPPK"/>
    <property type="match status" value="1"/>
</dbReference>
<dbReference type="KEGG" id="icp:ICMP_211"/>
<evidence type="ECO:0000256" key="5">
    <source>
        <dbReference type="ARBA" id="ARBA00022679"/>
    </source>
</evidence>
<name>C5WCL5_9ENTR</name>
<evidence type="ECO:0000256" key="7">
    <source>
        <dbReference type="ARBA" id="ARBA00022777"/>
    </source>
</evidence>
<keyword evidence="6" id="KW-0547">Nucleotide-binding</keyword>
<dbReference type="PANTHER" id="PTHR43071:SF1">
    <property type="entry name" value="2-AMINO-4-HYDROXY-6-HYDROXYMETHYLDIHYDROPTERIDINE PYROPHOSPHOKINASE"/>
    <property type="match status" value="1"/>
</dbReference>
<protein>
    <recommendedName>
        <fullName evidence="4">2-amino-4-hydroxy-6-hydroxymethyldihydropteridine pyrophosphokinase</fullName>
        <ecNumber evidence="3">2.7.6.3</ecNumber>
    </recommendedName>
    <alternativeName>
        <fullName evidence="11">6-hydroxymethyl-7,8-dihydropterin pyrophosphokinase</fullName>
    </alternativeName>
    <alternativeName>
        <fullName evidence="12">7,8-dihydro-6-hydroxymethylpterin-pyrophosphokinase</fullName>
    </alternativeName>
</protein>
<dbReference type="GO" id="GO:0005524">
    <property type="term" value="F:ATP binding"/>
    <property type="evidence" value="ECO:0007669"/>
    <property type="project" value="UniProtKB-KW"/>
</dbReference>
<evidence type="ECO:0000256" key="6">
    <source>
        <dbReference type="ARBA" id="ARBA00022741"/>
    </source>
</evidence>
<dbReference type="InterPro" id="IPR035907">
    <property type="entry name" value="Hppk_sf"/>
</dbReference>
<evidence type="ECO:0000313" key="15">
    <source>
        <dbReference type="Proteomes" id="UP000061704"/>
    </source>
</evidence>
<evidence type="ECO:0000256" key="2">
    <source>
        <dbReference type="ARBA" id="ARBA00005810"/>
    </source>
</evidence>
<evidence type="ECO:0000256" key="8">
    <source>
        <dbReference type="ARBA" id="ARBA00022840"/>
    </source>
</evidence>
<evidence type="ECO:0000256" key="11">
    <source>
        <dbReference type="ARBA" id="ARBA00029766"/>
    </source>
</evidence>
<dbReference type="RefSeq" id="WP_041068975.1">
    <property type="nucleotide sequence ID" value="NZ_AP010872.1"/>
</dbReference>
<dbReference type="CDD" id="cd00483">
    <property type="entry name" value="HPPK"/>
    <property type="match status" value="1"/>
</dbReference>
<dbReference type="EC" id="2.7.6.3" evidence="3"/>
<gene>
    <name evidence="14" type="primary">folK</name>
    <name evidence="14" type="ORF">ICMP_211</name>
</gene>
<evidence type="ECO:0000256" key="3">
    <source>
        <dbReference type="ARBA" id="ARBA00013253"/>
    </source>
</evidence>
<comment type="function">
    <text evidence="10">Catalyzes the transfer of pyrophosphate from adenosine triphosphate (ATP) to 6-hydroxymethyl-7,8-dihydropterin, an enzymatic step in folate biosynthesis pathway.</text>
</comment>
<dbReference type="Gene3D" id="3.30.70.560">
    <property type="entry name" value="7,8-Dihydro-6-hydroxymethylpterin-pyrophosphokinase HPPK"/>
    <property type="match status" value="1"/>
</dbReference>
<evidence type="ECO:0000256" key="10">
    <source>
        <dbReference type="ARBA" id="ARBA00029409"/>
    </source>
</evidence>
<keyword evidence="9" id="KW-0289">Folate biosynthesis</keyword>
<dbReference type="AlphaFoldDB" id="C5WCL5"/>
<dbReference type="HOGENOM" id="CLU_097916_0_1_6"/>
<comment type="pathway">
    <text evidence="1">Cofactor biosynthesis; tetrahydrofolate biosynthesis; 2-amino-4-hydroxy-6-hydroxymethyl-7,8-dihydropteridine diphosphate from 7,8-dihydroneopterin triphosphate: step 4/4.</text>
</comment>
<dbReference type="UniPathway" id="UPA00077">
    <property type="reaction ID" value="UER00155"/>
</dbReference>
<dbReference type="GO" id="GO:0046656">
    <property type="term" value="P:folic acid biosynthetic process"/>
    <property type="evidence" value="ECO:0007669"/>
    <property type="project" value="UniProtKB-KW"/>
</dbReference>
<evidence type="ECO:0000256" key="1">
    <source>
        <dbReference type="ARBA" id="ARBA00005051"/>
    </source>
</evidence>
<evidence type="ECO:0000256" key="12">
    <source>
        <dbReference type="ARBA" id="ARBA00033413"/>
    </source>
</evidence>
<evidence type="ECO:0000256" key="9">
    <source>
        <dbReference type="ARBA" id="ARBA00022909"/>
    </source>
</evidence>
<feature type="domain" description="7,8-dihydro-6-hydroxymethylpterin-pyrophosphokinase" evidence="13">
    <location>
        <begin position="5"/>
        <end position="134"/>
    </location>
</feature>
<keyword evidence="5" id="KW-0808">Transferase</keyword>
<evidence type="ECO:0000313" key="14">
    <source>
        <dbReference type="EMBL" id="BAH83071.1"/>
    </source>
</evidence>
<evidence type="ECO:0000259" key="13">
    <source>
        <dbReference type="Pfam" id="PF01288"/>
    </source>
</evidence>
<dbReference type="Proteomes" id="UP000061704">
    <property type="component" value="Chromosome"/>
</dbReference>
<comment type="similarity">
    <text evidence="2">Belongs to the HPPK family.</text>
</comment>
<organism evidence="14 15">
    <name type="scientific">Candidatus Ishikawaella capsulata Mpkobe</name>
    <dbReference type="NCBI Taxonomy" id="476281"/>
    <lineage>
        <taxon>Bacteria</taxon>
        <taxon>Pseudomonadati</taxon>
        <taxon>Pseudomonadota</taxon>
        <taxon>Gammaproteobacteria</taxon>
        <taxon>Enterobacterales</taxon>
        <taxon>Enterobacteriaceae</taxon>
        <taxon>Candidatus Ishikawella</taxon>
    </lineage>
</organism>
<keyword evidence="8" id="KW-0067">ATP-binding</keyword>
<dbReference type="GO" id="GO:0016301">
    <property type="term" value="F:kinase activity"/>
    <property type="evidence" value="ECO:0007669"/>
    <property type="project" value="UniProtKB-KW"/>
</dbReference>